<feature type="chain" id="PRO_5013171232" evidence="1">
    <location>
        <begin position="21"/>
        <end position="365"/>
    </location>
</feature>
<dbReference type="InterPro" id="IPR029058">
    <property type="entry name" value="AB_hydrolase_fold"/>
</dbReference>
<dbReference type="SUPFAM" id="SSF53474">
    <property type="entry name" value="alpha/beta-Hydrolases"/>
    <property type="match status" value="1"/>
</dbReference>
<dbReference type="Gene3D" id="3.40.50.1820">
    <property type="entry name" value="alpha/beta hydrolase"/>
    <property type="match status" value="1"/>
</dbReference>
<dbReference type="OrthoDB" id="9797755at2"/>
<dbReference type="PANTHER" id="PTHR36513:SF1">
    <property type="entry name" value="TRANSMEMBRANE PROTEIN"/>
    <property type="match status" value="1"/>
</dbReference>
<sequence>MRRLALCVVIVLTGCAPRGALGPITENPPGRTLAIFVGSTRGTDPQTGADFSYTRSETLELARFDVSVPPVRETGALSHPRIGRRVDPAHDFMLAGDTVFDTPAAFRADLQSHLVRHGGDAIVFVHGFNTNFAEGLYRLAQMGEDFALPGTLVTYAWPSRGHVMGYAYDRDSALFARDGLQNLLRELRRAGARHILLVAHSMGSALTMETLRQIALSGDRATLEMLNGVVLISPDIDVDLFREQARSVGRLPQPFLIFTSEKDRALKLSSRLSGEAARLGNLQDVARVADLKVKLVDTAAYDTRDGHFNVANNPALIKLLRDSSAMAQILEGDQAGRTSLASGVMMTVENATEVILSPLAALGGG</sequence>
<dbReference type="PANTHER" id="PTHR36513">
    <property type="entry name" value="ABC TRANSMEMBRANE TYPE-1 DOMAIN-CONTAINING PROTEIN"/>
    <property type="match status" value="1"/>
</dbReference>
<keyword evidence="1" id="KW-0732">Signal</keyword>
<protein>
    <submittedName>
        <fullName evidence="2">Esterase/lipase superfamily enzyme</fullName>
    </submittedName>
</protein>
<dbReference type="PIRSF" id="PIRSF033909">
    <property type="entry name" value="UCP033909"/>
    <property type="match status" value="1"/>
</dbReference>
<dbReference type="AlphaFoldDB" id="A0A285SG42"/>
<dbReference type="PROSITE" id="PS51257">
    <property type="entry name" value="PROKAR_LIPOPROTEIN"/>
    <property type="match status" value="1"/>
</dbReference>
<evidence type="ECO:0000313" key="2">
    <source>
        <dbReference type="EMBL" id="SOC06645.1"/>
    </source>
</evidence>
<evidence type="ECO:0000256" key="1">
    <source>
        <dbReference type="SAM" id="SignalP"/>
    </source>
</evidence>
<name>A0A285SG42_9RHOB</name>
<dbReference type="EMBL" id="OBMT01000005">
    <property type="protein sequence ID" value="SOC06645.1"/>
    <property type="molecule type" value="Genomic_DNA"/>
</dbReference>
<organism evidence="2 3">
    <name type="scientific">Rhodobacter maris</name>
    <dbReference type="NCBI Taxonomy" id="446682"/>
    <lineage>
        <taxon>Bacteria</taxon>
        <taxon>Pseudomonadati</taxon>
        <taxon>Pseudomonadota</taxon>
        <taxon>Alphaproteobacteria</taxon>
        <taxon>Rhodobacterales</taxon>
        <taxon>Rhodobacter group</taxon>
        <taxon>Rhodobacter</taxon>
    </lineage>
</organism>
<dbReference type="RefSeq" id="WP_097069845.1">
    <property type="nucleotide sequence ID" value="NZ_OBMT01000005.1"/>
</dbReference>
<dbReference type="InterPro" id="IPR010297">
    <property type="entry name" value="DUF900_hydrolase"/>
</dbReference>
<proteinExistence type="predicted"/>
<dbReference type="InterPro" id="IPR014586">
    <property type="entry name" value="UCP033909"/>
</dbReference>
<dbReference type="Pfam" id="PF05990">
    <property type="entry name" value="DUF900"/>
    <property type="match status" value="1"/>
</dbReference>
<gene>
    <name evidence="2" type="ORF">SAMN05877831_10575</name>
</gene>
<dbReference type="Proteomes" id="UP000219111">
    <property type="component" value="Unassembled WGS sequence"/>
</dbReference>
<evidence type="ECO:0000313" key="3">
    <source>
        <dbReference type="Proteomes" id="UP000219111"/>
    </source>
</evidence>
<accession>A0A285SG42</accession>
<keyword evidence="3" id="KW-1185">Reference proteome</keyword>
<feature type="signal peptide" evidence="1">
    <location>
        <begin position="1"/>
        <end position="20"/>
    </location>
</feature>
<reference evidence="3" key="1">
    <citation type="submission" date="2017-08" db="EMBL/GenBank/DDBJ databases">
        <authorList>
            <person name="Varghese N."/>
            <person name="Submissions S."/>
        </authorList>
    </citation>
    <scope>NUCLEOTIDE SEQUENCE [LARGE SCALE GENOMIC DNA]</scope>
    <source>
        <strain evidence="3">JA276</strain>
    </source>
</reference>